<organism evidence="10">
    <name type="scientific">Brugia pahangi</name>
    <name type="common">Filarial nematode worm</name>
    <dbReference type="NCBI Taxonomy" id="6280"/>
    <lineage>
        <taxon>Eukaryota</taxon>
        <taxon>Metazoa</taxon>
        <taxon>Ecdysozoa</taxon>
        <taxon>Nematoda</taxon>
        <taxon>Chromadorea</taxon>
        <taxon>Rhabditida</taxon>
        <taxon>Spirurina</taxon>
        <taxon>Spiruromorpha</taxon>
        <taxon>Filarioidea</taxon>
        <taxon>Onchocercidae</taxon>
        <taxon>Brugia</taxon>
    </lineage>
</organism>
<keyword evidence="9" id="KW-1185">Reference proteome</keyword>
<gene>
    <name evidence="8" type="ORF">BPAG_LOCUS14424</name>
</gene>
<evidence type="ECO:0000313" key="10">
    <source>
        <dbReference type="WBParaSite" id="BPAG_0001449601-mRNA-1"/>
    </source>
</evidence>
<feature type="transmembrane region" description="Helical" evidence="5">
    <location>
        <begin position="43"/>
        <end position="66"/>
    </location>
</feature>
<proteinExistence type="predicted"/>
<keyword evidence="2 5" id="KW-0812">Transmembrane</keyword>
<evidence type="ECO:0000256" key="1">
    <source>
        <dbReference type="ARBA" id="ARBA00004370"/>
    </source>
</evidence>
<dbReference type="Proteomes" id="UP000278627">
    <property type="component" value="Unassembled WGS sequence"/>
</dbReference>
<sequence length="377" mass="43265">MSKPITHYYCIIALFLILPLNCHAENATNVFDIRNECNTVKKYVAVVLFSLLLLYGIVSNVLLMVVFCSRDNLYSRAFIIIASQIIVCSFLDFIPQMAIVLGGILKNKSCAEYKPTWVSVILATIDTFSFIAILHFTFLLAVNRLVAISLPKFSPIFESTKIYFLLFLAWTSSFVIPLMEFCYCIKTFNALNLQWSINCNKRTPESGAVFLKIRYIWTLALPIAMFVVYIPIFYSMRNKRTNIADRCNNNSSTCIKYDERNMIATNKYERMMLIQAVFVCGAIEIQIICFSFLPKLVVKLADKEVEILVNIFINCYMILSVTVLPTTNLIFVKRFRESLKRKFLKLLSKIKIVKRIPTVAQSTSIAMRKVHPVSHMS</sequence>
<evidence type="ECO:0000259" key="7">
    <source>
        <dbReference type="PROSITE" id="PS50262"/>
    </source>
</evidence>
<evidence type="ECO:0000256" key="2">
    <source>
        <dbReference type="ARBA" id="ARBA00022692"/>
    </source>
</evidence>
<dbReference type="CDD" id="cd00637">
    <property type="entry name" value="7tm_classA_rhodopsin-like"/>
    <property type="match status" value="1"/>
</dbReference>
<evidence type="ECO:0000256" key="3">
    <source>
        <dbReference type="ARBA" id="ARBA00022989"/>
    </source>
</evidence>
<keyword evidence="4 5" id="KW-0472">Membrane</keyword>
<feature type="transmembrane region" description="Helical" evidence="5">
    <location>
        <begin position="162"/>
        <end position="179"/>
    </location>
</feature>
<dbReference type="PANTHER" id="PTHR22718:SF25">
    <property type="entry name" value="G-PROTEIN COUPLED RECEPTORS FAMILY 1 PROFILE DOMAIN-CONTAINING PROTEIN"/>
    <property type="match status" value="1"/>
</dbReference>
<dbReference type="Gene3D" id="1.20.1070.10">
    <property type="entry name" value="Rhodopsin 7-helix transmembrane proteins"/>
    <property type="match status" value="1"/>
</dbReference>
<keyword evidence="6" id="KW-0732">Signal</keyword>
<feature type="transmembrane region" description="Helical" evidence="5">
    <location>
        <begin position="78"/>
        <end position="105"/>
    </location>
</feature>
<keyword evidence="3 5" id="KW-1133">Transmembrane helix</keyword>
<evidence type="ECO:0000256" key="6">
    <source>
        <dbReference type="SAM" id="SignalP"/>
    </source>
</evidence>
<feature type="transmembrane region" description="Helical" evidence="5">
    <location>
        <begin position="215"/>
        <end position="234"/>
    </location>
</feature>
<feature type="transmembrane region" description="Helical" evidence="5">
    <location>
        <begin position="272"/>
        <end position="293"/>
    </location>
</feature>
<feature type="transmembrane region" description="Helical" evidence="5">
    <location>
        <begin position="305"/>
        <end position="332"/>
    </location>
</feature>
<dbReference type="SUPFAM" id="SSF81321">
    <property type="entry name" value="Family A G protein-coupled receptor-like"/>
    <property type="match status" value="1"/>
</dbReference>
<reference evidence="8 9" key="2">
    <citation type="submission" date="2018-11" db="EMBL/GenBank/DDBJ databases">
        <authorList>
            <consortium name="Pathogen Informatics"/>
        </authorList>
    </citation>
    <scope>NUCLEOTIDE SEQUENCE [LARGE SCALE GENOMIC DNA]</scope>
</reference>
<protein>
    <submittedName>
        <fullName evidence="10">G_PROTEIN_RECEP_F1_2 domain-containing protein</fullName>
    </submittedName>
</protein>
<dbReference type="WBParaSite" id="BPAG_0001449601-mRNA-1">
    <property type="protein sequence ID" value="BPAG_0001449601-mRNA-1"/>
    <property type="gene ID" value="BPAG_0001449601"/>
</dbReference>
<feature type="transmembrane region" description="Helical" evidence="5">
    <location>
        <begin position="117"/>
        <end position="142"/>
    </location>
</feature>
<dbReference type="EMBL" id="UZAD01013658">
    <property type="protein sequence ID" value="VDN95609.1"/>
    <property type="molecule type" value="Genomic_DNA"/>
</dbReference>
<feature type="chain" id="PRO_5043122389" evidence="6">
    <location>
        <begin position="25"/>
        <end position="377"/>
    </location>
</feature>
<dbReference type="PROSITE" id="PS50262">
    <property type="entry name" value="G_PROTEIN_RECEP_F1_2"/>
    <property type="match status" value="1"/>
</dbReference>
<dbReference type="PANTHER" id="PTHR22718">
    <property type="entry name" value="SERPENTINE RECEPTOR, CLASS X"/>
    <property type="match status" value="1"/>
</dbReference>
<reference evidence="10" key="1">
    <citation type="submission" date="2017-02" db="UniProtKB">
        <authorList>
            <consortium name="WormBaseParasite"/>
        </authorList>
    </citation>
    <scope>IDENTIFICATION</scope>
</reference>
<comment type="subcellular location">
    <subcellularLocation>
        <location evidence="1">Membrane</location>
    </subcellularLocation>
</comment>
<name>A0A0N4TZM6_BRUPA</name>
<evidence type="ECO:0000313" key="9">
    <source>
        <dbReference type="Proteomes" id="UP000278627"/>
    </source>
</evidence>
<evidence type="ECO:0000313" key="8">
    <source>
        <dbReference type="EMBL" id="VDN95609.1"/>
    </source>
</evidence>
<evidence type="ECO:0000256" key="4">
    <source>
        <dbReference type="ARBA" id="ARBA00023136"/>
    </source>
</evidence>
<accession>A0A0N4TZM6</accession>
<feature type="signal peptide" evidence="6">
    <location>
        <begin position="1"/>
        <end position="24"/>
    </location>
</feature>
<dbReference type="InterPro" id="IPR017452">
    <property type="entry name" value="GPCR_Rhodpsn_7TM"/>
</dbReference>
<evidence type="ECO:0000256" key="5">
    <source>
        <dbReference type="SAM" id="Phobius"/>
    </source>
</evidence>
<feature type="domain" description="G-protein coupled receptors family 1 profile" evidence="7">
    <location>
        <begin position="59"/>
        <end position="279"/>
    </location>
</feature>
<dbReference type="GO" id="GO:0016020">
    <property type="term" value="C:membrane"/>
    <property type="evidence" value="ECO:0007669"/>
    <property type="project" value="UniProtKB-SubCell"/>
</dbReference>
<dbReference type="AlphaFoldDB" id="A0A0N4TZM6"/>